<organism evidence="2 3">
    <name type="scientific">Peronospora effusa</name>
    <dbReference type="NCBI Taxonomy" id="542832"/>
    <lineage>
        <taxon>Eukaryota</taxon>
        <taxon>Sar</taxon>
        <taxon>Stramenopiles</taxon>
        <taxon>Oomycota</taxon>
        <taxon>Peronosporomycetes</taxon>
        <taxon>Peronosporales</taxon>
        <taxon>Peronosporaceae</taxon>
        <taxon>Peronospora</taxon>
    </lineage>
</organism>
<dbReference type="AlphaFoldDB" id="A0A3M6VPH0"/>
<feature type="compositionally biased region" description="Basic residues" evidence="1">
    <location>
        <begin position="1"/>
        <end position="15"/>
    </location>
</feature>
<protein>
    <submittedName>
        <fullName evidence="2">Uncharacterized protein</fullName>
    </submittedName>
</protein>
<gene>
    <name evidence="2" type="ORF">DD238_000546</name>
</gene>
<sequence length="65" mass="7550">MKAKRQVTVRKKASHHQYDASRHEYDASSYWKAEPSCLNGYKIIDAEARIVHQSCTAEVLTIWDQ</sequence>
<evidence type="ECO:0000256" key="1">
    <source>
        <dbReference type="SAM" id="MobiDB-lite"/>
    </source>
</evidence>
<comment type="caution">
    <text evidence="2">The sequence shown here is derived from an EMBL/GenBank/DDBJ whole genome shotgun (WGS) entry which is preliminary data.</text>
</comment>
<feature type="region of interest" description="Disordered" evidence="1">
    <location>
        <begin position="1"/>
        <end position="21"/>
    </location>
</feature>
<keyword evidence="3" id="KW-1185">Reference proteome</keyword>
<reference evidence="2 3" key="1">
    <citation type="submission" date="2018-06" db="EMBL/GenBank/DDBJ databases">
        <title>Comparative genomics of downy mildews reveals potential adaptations to biotrophy.</title>
        <authorList>
            <person name="Fletcher K."/>
            <person name="Klosterman S.J."/>
            <person name="Derevnina L."/>
            <person name="Martin F."/>
            <person name="Koike S."/>
            <person name="Reyes Chin-Wo S."/>
            <person name="Mou B."/>
            <person name="Michelmore R."/>
        </authorList>
    </citation>
    <scope>NUCLEOTIDE SEQUENCE [LARGE SCALE GENOMIC DNA]</scope>
    <source>
        <strain evidence="2 3">R14</strain>
    </source>
</reference>
<evidence type="ECO:0000313" key="2">
    <source>
        <dbReference type="EMBL" id="RMX67961.1"/>
    </source>
</evidence>
<accession>A0A3M6VPH0</accession>
<name>A0A3M6VPH0_9STRA</name>
<proteinExistence type="predicted"/>
<dbReference type="Proteomes" id="UP000282087">
    <property type="component" value="Unassembled WGS sequence"/>
</dbReference>
<evidence type="ECO:0000313" key="3">
    <source>
        <dbReference type="Proteomes" id="UP000282087"/>
    </source>
</evidence>
<dbReference type="EMBL" id="QLLG01000155">
    <property type="protein sequence ID" value="RMX67961.1"/>
    <property type="molecule type" value="Genomic_DNA"/>
</dbReference>